<dbReference type="KEGG" id="thu:AC731_006405"/>
<gene>
    <name evidence="2" type="ORF">AC731_006405</name>
</gene>
<reference evidence="3" key="1">
    <citation type="submission" date="2016-03" db="EMBL/GenBank/DDBJ databases">
        <authorList>
            <person name="Ma C."/>
            <person name="Zhou S."/>
            <person name="Yang G."/>
        </authorList>
    </citation>
    <scope>NUCLEOTIDE SEQUENCE [LARGE SCALE GENOMIC DNA]</scope>
    <source>
        <strain evidence="3">SgZ-1</strain>
    </source>
</reference>
<dbReference type="RefSeq" id="WP_048704181.1">
    <property type="nucleotide sequence ID" value="NZ_CP014646.1"/>
</dbReference>
<feature type="region of interest" description="Disordered" evidence="1">
    <location>
        <begin position="382"/>
        <end position="446"/>
    </location>
</feature>
<organism evidence="2 3">
    <name type="scientific">Thauera humireducens</name>
    <dbReference type="NCBI Taxonomy" id="1134435"/>
    <lineage>
        <taxon>Bacteria</taxon>
        <taxon>Pseudomonadati</taxon>
        <taxon>Pseudomonadota</taxon>
        <taxon>Betaproteobacteria</taxon>
        <taxon>Rhodocyclales</taxon>
        <taxon>Zoogloeaceae</taxon>
        <taxon>Thauera</taxon>
    </lineage>
</organism>
<dbReference type="STRING" id="1134435.AC731_006405"/>
<feature type="region of interest" description="Disordered" evidence="1">
    <location>
        <begin position="255"/>
        <end position="281"/>
    </location>
</feature>
<dbReference type="EMBL" id="CP014646">
    <property type="protein sequence ID" value="AMO36603.1"/>
    <property type="molecule type" value="Genomic_DNA"/>
</dbReference>
<protein>
    <submittedName>
        <fullName evidence="2">Uncharacterized protein</fullName>
    </submittedName>
</protein>
<accession>A0A127K3R2</accession>
<dbReference type="Proteomes" id="UP000036902">
    <property type="component" value="Chromosome"/>
</dbReference>
<feature type="compositionally biased region" description="Low complexity" evidence="1">
    <location>
        <begin position="142"/>
        <end position="158"/>
    </location>
</feature>
<feature type="compositionally biased region" description="Polar residues" evidence="1">
    <location>
        <begin position="398"/>
        <end position="438"/>
    </location>
</feature>
<name>A0A127K3R2_9RHOO</name>
<evidence type="ECO:0000256" key="1">
    <source>
        <dbReference type="SAM" id="MobiDB-lite"/>
    </source>
</evidence>
<feature type="region of interest" description="Disordered" evidence="1">
    <location>
        <begin position="129"/>
        <end position="159"/>
    </location>
</feature>
<sequence>MYGFKAGAAPKDKPKGGKIKGPGTGTSDSIKTEVPSGSYIMPADSTAKIGEKALGQLGKPVPVNLSNGEYEMPPEAVHAVGAKVLDQMKGATHTPVAARGFKPQEGELFFADGGAVESTDDLIARISAKYGTGGGSSPRPQPAAATAPQQPVQRPAAPSIGSAADALRNRKRQIDAAAGFADGGIVDDDTAMGGNESAIDQGFARSRQIEEDTLDRQARMQRQGRSETIARNAEMSAQLQGQIDQQSAMGRRSLMDEPRGFADGGLVEDGRRRTGPSPQMGAVALGNQARVERSGGQGMYEGANSEIARGFRAAFPSTDTAIRGSSQNIAESYQKGGIPAAIGATVRNMPVSAVGLADDIGRGVKTLIDPAANALKTAVTGDATPIEGTRPAAGFSAQPKSQPATSAPATQQRQAGDPASTSTAAAPQGFNPSSLTEQQRNDAGDAYRSAWQREAPAGMRGANDQALGFYNAEQRVRGSNISARRGANGVMEFSGNGEGALPQNYTRGFDLNAANERMAAANAIRQSYLDAQGGSDGGPRGGVIGNSAVDETNARFSDSALQESMKGMGRTRLNATVAMRNADVASQRAAAELAMREREGAASRGLAAQAEANRTAIERSRLGIDQQRADTEANVRGFEARSLERVEKLYTAYENAKTPEERAAVAEQIRAMNGKDAPNRYTVVPGGQEIDPTTNMAFTRPARVFNNQTGQFVDQQQGAQALPPINENPAVLKIMQNTALTREQRAAQIRALGYQ</sequence>
<feature type="region of interest" description="Disordered" evidence="1">
    <location>
        <begin position="1"/>
        <end position="38"/>
    </location>
</feature>
<keyword evidence="3" id="KW-1185">Reference proteome</keyword>
<proteinExistence type="predicted"/>
<dbReference type="AlphaFoldDB" id="A0A127K3R2"/>
<evidence type="ECO:0000313" key="3">
    <source>
        <dbReference type="Proteomes" id="UP000036902"/>
    </source>
</evidence>
<evidence type="ECO:0000313" key="2">
    <source>
        <dbReference type="EMBL" id="AMO36603.1"/>
    </source>
</evidence>